<name>A0A3E0DS37_9GAMM</name>
<feature type="domain" description="Impact N-terminal" evidence="2">
    <location>
        <begin position="18"/>
        <end position="125"/>
    </location>
</feature>
<comment type="caution">
    <text evidence="4">The sequence shown here is derived from an EMBL/GenBank/DDBJ whole genome shotgun (WGS) entry which is preliminary data.</text>
</comment>
<dbReference type="InterPro" id="IPR001498">
    <property type="entry name" value="Impact_N"/>
</dbReference>
<sequence length="205" mass="23005">MDYYLSPTHTQRFDLEIKNSQFITTVSRTQGRAAAKAFIDQIRAQYPDANHHCWAFVAGAPNNVHLWDQSDDGEPKGTAGKPMLNVLQHSDFGETTVVVTRYFGGIKLGAGGLVRAYSQAVQEALSQTESENVYPRVPVQLKITYSLLGKIEYFLEQSDIEIHNKTYTDSIVIDLAVIERTWPEQKQALTDLCQGNLTLIEPDNE</sequence>
<dbReference type="PANTHER" id="PTHR16301:SF20">
    <property type="entry name" value="IMPACT FAMILY MEMBER YIGZ"/>
    <property type="match status" value="1"/>
</dbReference>
<dbReference type="GO" id="GO:0005737">
    <property type="term" value="C:cytoplasm"/>
    <property type="evidence" value="ECO:0007669"/>
    <property type="project" value="TreeGrafter"/>
</dbReference>
<protein>
    <submittedName>
        <fullName evidence="4">Putative YigZ family protein</fullName>
    </submittedName>
</protein>
<evidence type="ECO:0000313" key="4">
    <source>
        <dbReference type="EMBL" id="REG84238.1"/>
    </source>
</evidence>
<dbReference type="RefSeq" id="WP_115897144.1">
    <property type="nucleotide sequence ID" value="NZ_QUNG01000004.1"/>
</dbReference>
<dbReference type="Gene3D" id="3.30.230.30">
    <property type="entry name" value="Impact, N-terminal domain"/>
    <property type="match status" value="1"/>
</dbReference>
<dbReference type="Pfam" id="PF01205">
    <property type="entry name" value="Impact_N"/>
    <property type="match status" value="1"/>
</dbReference>
<evidence type="ECO:0000313" key="5">
    <source>
        <dbReference type="Proteomes" id="UP000256542"/>
    </source>
</evidence>
<dbReference type="OrthoDB" id="9813771at2"/>
<dbReference type="NCBIfam" id="TIGR00257">
    <property type="entry name" value="IMPACT_YIGZ"/>
    <property type="match status" value="1"/>
</dbReference>
<evidence type="ECO:0000256" key="1">
    <source>
        <dbReference type="ARBA" id="ARBA00007665"/>
    </source>
</evidence>
<dbReference type="EMBL" id="QUNG01000004">
    <property type="protein sequence ID" value="REG84238.1"/>
    <property type="molecule type" value="Genomic_DNA"/>
</dbReference>
<dbReference type="PANTHER" id="PTHR16301">
    <property type="entry name" value="IMPACT-RELATED"/>
    <property type="match status" value="1"/>
</dbReference>
<organism evidence="4 5">
    <name type="scientific">Marinomonas pollencensis</name>
    <dbReference type="NCBI Taxonomy" id="491954"/>
    <lineage>
        <taxon>Bacteria</taxon>
        <taxon>Pseudomonadati</taxon>
        <taxon>Pseudomonadota</taxon>
        <taxon>Gammaproteobacteria</taxon>
        <taxon>Oceanospirillales</taxon>
        <taxon>Oceanospirillaceae</taxon>
        <taxon>Marinomonas</taxon>
    </lineage>
</organism>
<dbReference type="InterPro" id="IPR023582">
    <property type="entry name" value="Impact"/>
</dbReference>
<dbReference type="Gene3D" id="3.30.70.240">
    <property type="match status" value="1"/>
</dbReference>
<dbReference type="InterPro" id="IPR036956">
    <property type="entry name" value="Impact_N_sf"/>
</dbReference>
<accession>A0A3E0DS37</accession>
<evidence type="ECO:0000259" key="2">
    <source>
        <dbReference type="Pfam" id="PF01205"/>
    </source>
</evidence>
<dbReference type="GO" id="GO:0032561">
    <property type="term" value="F:guanyl ribonucleotide binding"/>
    <property type="evidence" value="ECO:0007669"/>
    <property type="project" value="UniProtKB-ARBA"/>
</dbReference>
<evidence type="ECO:0000259" key="3">
    <source>
        <dbReference type="Pfam" id="PF09186"/>
    </source>
</evidence>
<dbReference type="InterPro" id="IPR020568">
    <property type="entry name" value="Ribosomal_Su5_D2-typ_SF"/>
</dbReference>
<dbReference type="InterPro" id="IPR015269">
    <property type="entry name" value="UPF0029_Impact_C"/>
</dbReference>
<gene>
    <name evidence="4" type="ORF">DFP81_104117</name>
</gene>
<dbReference type="AlphaFoldDB" id="A0A3E0DS37"/>
<comment type="similarity">
    <text evidence="1">Belongs to the IMPACT family.</text>
</comment>
<dbReference type="GO" id="GO:0017111">
    <property type="term" value="F:ribonucleoside triphosphate phosphatase activity"/>
    <property type="evidence" value="ECO:0007669"/>
    <property type="project" value="UniProtKB-ARBA"/>
</dbReference>
<reference evidence="4 5" key="1">
    <citation type="submission" date="2018-08" db="EMBL/GenBank/DDBJ databases">
        <title>Genomic Encyclopedia of Type Strains, Phase III (KMG-III): the genomes of soil and plant-associated and newly described type strains.</title>
        <authorList>
            <person name="Whitman W."/>
        </authorList>
    </citation>
    <scope>NUCLEOTIDE SEQUENCE [LARGE SCALE GENOMIC DNA]</scope>
    <source>
        <strain evidence="4 5">CECT 7375</strain>
    </source>
</reference>
<dbReference type="Pfam" id="PF09186">
    <property type="entry name" value="DUF1949"/>
    <property type="match status" value="1"/>
</dbReference>
<dbReference type="SUPFAM" id="SSF54980">
    <property type="entry name" value="EF-G C-terminal domain-like"/>
    <property type="match status" value="1"/>
</dbReference>
<dbReference type="InterPro" id="IPR015796">
    <property type="entry name" value="Impact_YigZ-like"/>
</dbReference>
<dbReference type="InterPro" id="IPR035647">
    <property type="entry name" value="EFG_III/V"/>
</dbReference>
<dbReference type="GO" id="GO:0043168">
    <property type="term" value="F:anion binding"/>
    <property type="evidence" value="ECO:0007669"/>
    <property type="project" value="UniProtKB-ARBA"/>
</dbReference>
<dbReference type="GO" id="GO:0006446">
    <property type="term" value="P:regulation of translational initiation"/>
    <property type="evidence" value="ECO:0007669"/>
    <property type="project" value="TreeGrafter"/>
</dbReference>
<feature type="domain" description="UPF0029" evidence="3">
    <location>
        <begin position="141"/>
        <end position="196"/>
    </location>
</feature>
<dbReference type="Proteomes" id="UP000256542">
    <property type="component" value="Unassembled WGS sequence"/>
</dbReference>
<keyword evidence="5" id="KW-1185">Reference proteome</keyword>
<proteinExistence type="inferred from homology"/>
<dbReference type="SUPFAM" id="SSF54211">
    <property type="entry name" value="Ribosomal protein S5 domain 2-like"/>
    <property type="match status" value="1"/>
</dbReference>